<feature type="transmembrane region" description="Helical" evidence="9">
    <location>
        <begin position="237"/>
        <end position="255"/>
    </location>
</feature>
<dbReference type="Gene3D" id="1.20.1530.20">
    <property type="match status" value="1"/>
</dbReference>
<evidence type="ECO:0000313" key="10">
    <source>
        <dbReference type="EMBL" id="GAA0259971.1"/>
    </source>
</evidence>
<dbReference type="Proteomes" id="UP001500657">
    <property type="component" value="Unassembled WGS sequence"/>
</dbReference>
<feature type="transmembrane region" description="Helical" evidence="9">
    <location>
        <begin position="328"/>
        <end position="350"/>
    </location>
</feature>
<feature type="transmembrane region" description="Helical" evidence="9">
    <location>
        <begin position="27"/>
        <end position="46"/>
    </location>
</feature>
<dbReference type="InterPro" id="IPR038770">
    <property type="entry name" value="Na+/solute_symporter_sf"/>
</dbReference>
<dbReference type="RefSeq" id="WP_056602712.1">
    <property type="nucleotide sequence ID" value="NZ_BAAAFO010000004.1"/>
</dbReference>
<keyword evidence="7 8" id="KW-0472">Membrane</keyword>
<proteinExistence type="inferred from homology"/>
<organism evidence="10 11">
    <name type="scientific">Rhodanobacter caeni</name>
    <dbReference type="NCBI Taxonomy" id="657654"/>
    <lineage>
        <taxon>Bacteria</taxon>
        <taxon>Pseudomonadati</taxon>
        <taxon>Pseudomonadota</taxon>
        <taxon>Gammaproteobacteria</taxon>
        <taxon>Lysobacterales</taxon>
        <taxon>Rhodanobacteraceae</taxon>
        <taxon>Rhodanobacter</taxon>
    </lineage>
</organism>
<comment type="similarity">
    <text evidence="2 8">Belongs to the arsenical resistance-3 (ACR3) (TC 2.A.59) family.</text>
</comment>
<feature type="transmembrane region" description="Helical" evidence="9">
    <location>
        <begin position="261"/>
        <end position="280"/>
    </location>
</feature>
<evidence type="ECO:0000256" key="3">
    <source>
        <dbReference type="ARBA" id="ARBA00022448"/>
    </source>
</evidence>
<evidence type="ECO:0000256" key="5">
    <source>
        <dbReference type="ARBA" id="ARBA00022692"/>
    </source>
</evidence>
<accession>A0ABN0USB9</accession>
<gene>
    <name evidence="10" type="primary">arsB_2</name>
    <name evidence="10" type="ORF">GCM10009126_26720</name>
</gene>
<evidence type="ECO:0000256" key="9">
    <source>
        <dbReference type="SAM" id="Phobius"/>
    </source>
</evidence>
<keyword evidence="4 8" id="KW-1003">Cell membrane</keyword>
<keyword evidence="6 8" id="KW-1133">Transmembrane helix</keyword>
<feature type="transmembrane region" description="Helical" evidence="9">
    <location>
        <begin position="99"/>
        <end position="122"/>
    </location>
</feature>
<dbReference type="InterPro" id="IPR004706">
    <property type="entry name" value="Arsenical-R_Acr3"/>
</dbReference>
<keyword evidence="5 8" id="KW-0812">Transmembrane</keyword>
<comment type="caution">
    <text evidence="10">The sequence shown here is derived from an EMBL/GenBank/DDBJ whole genome shotgun (WGS) entry which is preliminary data.</text>
</comment>
<feature type="transmembrane region" description="Helical" evidence="9">
    <location>
        <begin position="134"/>
        <end position="156"/>
    </location>
</feature>
<protein>
    <submittedName>
        <fullName evidence="10">ACR3 family arsenite efflux transporter</fullName>
    </submittedName>
</protein>
<feature type="transmembrane region" description="Helical" evidence="9">
    <location>
        <begin position="168"/>
        <end position="192"/>
    </location>
</feature>
<comment type="subcellular location">
    <subcellularLocation>
        <location evidence="1 8">Cell membrane</location>
        <topology evidence="1 8">Multi-pass membrane protein</topology>
    </subcellularLocation>
</comment>
<evidence type="ECO:0000256" key="1">
    <source>
        <dbReference type="ARBA" id="ARBA00004651"/>
    </source>
</evidence>
<evidence type="ECO:0000256" key="7">
    <source>
        <dbReference type="ARBA" id="ARBA00023136"/>
    </source>
</evidence>
<dbReference type="NCBIfam" id="TIGR00832">
    <property type="entry name" value="acr3"/>
    <property type="match status" value="1"/>
</dbReference>
<feature type="transmembrane region" description="Helical" evidence="9">
    <location>
        <begin position="292"/>
        <end position="322"/>
    </location>
</feature>
<evidence type="ECO:0000256" key="4">
    <source>
        <dbReference type="ARBA" id="ARBA00022475"/>
    </source>
</evidence>
<dbReference type="InterPro" id="IPR002657">
    <property type="entry name" value="BilAc:Na_symport/Acr3"/>
</dbReference>
<name>A0ABN0USB9_9GAMM</name>
<evidence type="ECO:0000256" key="2">
    <source>
        <dbReference type="ARBA" id="ARBA00010110"/>
    </source>
</evidence>
<reference evidence="10 11" key="1">
    <citation type="journal article" date="2019" name="Int. J. Syst. Evol. Microbiol.">
        <title>The Global Catalogue of Microorganisms (GCM) 10K type strain sequencing project: providing services to taxonomists for standard genome sequencing and annotation.</title>
        <authorList>
            <consortium name="The Broad Institute Genomics Platform"/>
            <consortium name="The Broad Institute Genome Sequencing Center for Infectious Disease"/>
            <person name="Wu L."/>
            <person name="Ma J."/>
        </authorList>
    </citation>
    <scope>NUCLEOTIDE SEQUENCE [LARGE SCALE GENOMIC DNA]</scope>
    <source>
        <strain evidence="10 11">JCM 16242</strain>
    </source>
</reference>
<evidence type="ECO:0000256" key="8">
    <source>
        <dbReference type="PIRNR" id="PIRNR005508"/>
    </source>
</evidence>
<sequence length="362" mass="38925">MSQLSADVIKAHPDAASGTRIGFFERYLTVWVLLCIVAGTVLGHWLPGTFEALGGMQVAQVNLPVAVLIWLMIIPMLLKIDFSALGGVRQQWKGIGVTLFINWAVKPFSMALLGWIFIRHVFAGYLPADQLDSYIAGLILLAAAPCTAMVFVWSNLCHGEPNFTLSQVALNDTIMVVAFAPIVALLLGISSITVPWNTLLLSVLLYIVVPVAISVVLRRWMLSRGGEARLQALLQRLGPASLLALLATLVLLFGFQGQQILAQPTVIAMLAVPILIQVYFNSGLAYVLNRRFGVAHCVAGPSALIGASNFFELAVATAVGLFGVHSGAALATVVGVLIEVPVMLSVVRIVNGSKRWYETRQA</sequence>
<evidence type="ECO:0000313" key="11">
    <source>
        <dbReference type="Proteomes" id="UP001500657"/>
    </source>
</evidence>
<dbReference type="EMBL" id="BAAAFO010000004">
    <property type="protein sequence ID" value="GAA0259971.1"/>
    <property type="molecule type" value="Genomic_DNA"/>
</dbReference>
<dbReference type="Pfam" id="PF01758">
    <property type="entry name" value="SBF"/>
    <property type="match status" value="1"/>
</dbReference>
<dbReference type="PANTHER" id="PTHR43057:SF1">
    <property type="entry name" value="ARSENICAL-RESISTANCE PROTEIN 3"/>
    <property type="match status" value="1"/>
</dbReference>
<feature type="transmembrane region" description="Helical" evidence="9">
    <location>
        <begin position="58"/>
        <end position="78"/>
    </location>
</feature>
<dbReference type="PANTHER" id="PTHR43057">
    <property type="entry name" value="ARSENITE EFFLUX TRANSPORTER"/>
    <property type="match status" value="1"/>
</dbReference>
<feature type="transmembrane region" description="Helical" evidence="9">
    <location>
        <begin position="198"/>
        <end position="217"/>
    </location>
</feature>
<evidence type="ECO:0000256" key="6">
    <source>
        <dbReference type="ARBA" id="ARBA00022989"/>
    </source>
</evidence>
<keyword evidence="3 8" id="KW-0813">Transport</keyword>
<keyword evidence="11" id="KW-1185">Reference proteome</keyword>
<dbReference type="PIRSF" id="PIRSF005508">
    <property type="entry name" value="Acr3"/>
    <property type="match status" value="1"/>
</dbReference>